<proteinExistence type="predicted"/>
<dbReference type="AlphaFoldDB" id="A0A415LHA4"/>
<protein>
    <submittedName>
        <fullName evidence="1">Multidrug transporter</fullName>
    </submittedName>
</protein>
<sequence length="147" mass="17208">MAWLDNNDLLLTLYEKEAKVLLGYLEGHDYAIGVVDKKMVRVDICDENYEYEDYTIDEFIDTVCEWNYDLMIGAKRSMENASNNITFNEAKEYFEQLRADEKVLDKMFAKTCYGKQLKDVCAKMTQDMISKIDDKVKDTDHGQRAVR</sequence>
<dbReference type="Proteomes" id="UP000283314">
    <property type="component" value="Unassembled WGS sequence"/>
</dbReference>
<organism evidence="1 2">
    <name type="scientific">Eubacterium ventriosum</name>
    <dbReference type="NCBI Taxonomy" id="39496"/>
    <lineage>
        <taxon>Bacteria</taxon>
        <taxon>Bacillati</taxon>
        <taxon>Bacillota</taxon>
        <taxon>Clostridia</taxon>
        <taxon>Eubacteriales</taxon>
        <taxon>Eubacteriaceae</taxon>
        <taxon>Eubacterium</taxon>
    </lineage>
</organism>
<reference evidence="1 2" key="1">
    <citation type="submission" date="2018-08" db="EMBL/GenBank/DDBJ databases">
        <title>A genome reference for cultivated species of the human gut microbiota.</title>
        <authorList>
            <person name="Zou Y."/>
            <person name="Xue W."/>
            <person name="Luo G."/>
        </authorList>
    </citation>
    <scope>NUCLEOTIDE SEQUENCE [LARGE SCALE GENOMIC DNA]</scope>
    <source>
        <strain evidence="1 2">AF37-4</strain>
    </source>
</reference>
<comment type="caution">
    <text evidence="1">The sequence shown here is derived from an EMBL/GenBank/DDBJ whole genome shotgun (WGS) entry which is preliminary data.</text>
</comment>
<accession>A0A415LHA4</accession>
<evidence type="ECO:0000313" key="2">
    <source>
        <dbReference type="Proteomes" id="UP000283314"/>
    </source>
</evidence>
<dbReference type="EMBL" id="QROT01000001">
    <property type="protein sequence ID" value="RHL47912.1"/>
    <property type="molecule type" value="Genomic_DNA"/>
</dbReference>
<name>A0A415LHA4_9FIRM</name>
<gene>
    <name evidence="1" type="ORF">DW018_00310</name>
</gene>
<evidence type="ECO:0000313" key="1">
    <source>
        <dbReference type="EMBL" id="RHL47912.1"/>
    </source>
</evidence>